<dbReference type="InterPro" id="IPR029045">
    <property type="entry name" value="ClpP/crotonase-like_dom_sf"/>
</dbReference>
<keyword evidence="2" id="KW-0456">Lyase</keyword>
<comment type="caution">
    <text evidence="3">The sequence shown here is derived from an EMBL/GenBank/DDBJ whole genome shotgun (WGS) entry which is preliminary data.</text>
</comment>
<gene>
    <name evidence="3" type="ORF">GCM10011332_25850</name>
</gene>
<keyword evidence="4" id="KW-1185">Reference proteome</keyword>
<dbReference type="RefSeq" id="WP_188665981.1">
    <property type="nucleotide sequence ID" value="NZ_BMHV01000020.1"/>
</dbReference>
<evidence type="ECO:0000256" key="1">
    <source>
        <dbReference type="ARBA" id="ARBA00005254"/>
    </source>
</evidence>
<name>A0A917C6S3_9PROT</name>
<sequence>MTDPILVQRDGETVTITLNNPDKRNALTKPAWQQLGDVIEDLSADDTLRCLILRGAGDEAFAAGADISEFPEQRSSAAQAKAYGEVVTRTVQAIEECQHPTIAMIKGACTGGGLEIACACDMRIAGESARFGVPINRLGHTLAYPELDAILRLVSPAVMLELLLEGRVIDAPHALRVGLINRIVEDWEVEEETRLCAERISKGAPLAARLHKKMVRRLKQPQPLSQEELDEAFSTCDSEDYQNGFKAFMDKTKPVFKAR</sequence>
<proteinExistence type="inferred from homology"/>
<dbReference type="InterPro" id="IPR001753">
    <property type="entry name" value="Enoyl-CoA_hydra/iso"/>
</dbReference>
<reference evidence="3" key="2">
    <citation type="submission" date="2020-09" db="EMBL/GenBank/DDBJ databases">
        <authorList>
            <person name="Sun Q."/>
            <person name="Zhou Y."/>
        </authorList>
    </citation>
    <scope>NUCLEOTIDE SEQUENCE</scope>
    <source>
        <strain evidence="3">CGMCC 1.15254</strain>
    </source>
</reference>
<dbReference type="AlphaFoldDB" id="A0A917C6S3"/>
<evidence type="ECO:0000313" key="4">
    <source>
        <dbReference type="Proteomes" id="UP000632498"/>
    </source>
</evidence>
<dbReference type="InterPro" id="IPR014748">
    <property type="entry name" value="Enoyl-CoA_hydra_C"/>
</dbReference>
<dbReference type="GO" id="GO:0016829">
    <property type="term" value="F:lyase activity"/>
    <property type="evidence" value="ECO:0007669"/>
    <property type="project" value="UniProtKB-KW"/>
</dbReference>
<accession>A0A917C6S3</accession>
<dbReference type="SUPFAM" id="SSF52096">
    <property type="entry name" value="ClpP/crotonase"/>
    <property type="match status" value="1"/>
</dbReference>
<organism evidence="3 4">
    <name type="scientific">Terasakiella brassicae</name>
    <dbReference type="NCBI Taxonomy" id="1634917"/>
    <lineage>
        <taxon>Bacteria</taxon>
        <taxon>Pseudomonadati</taxon>
        <taxon>Pseudomonadota</taxon>
        <taxon>Alphaproteobacteria</taxon>
        <taxon>Rhodospirillales</taxon>
        <taxon>Terasakiellaceae</taxon>
        <taxon>Terasakiella</taxon>
    </lineage>
</organism>
<dbReference type="EMBL" id="BMHV01000020">
    <property type="protein sequence ID" value="GGF70688.1"/>
    <property type="molecule type" value="Genomic_DNA"/>
</dbReference>
<dbReference type="Gene3D" id="1.10.12.10">
    <property type="entry name" value="Lyase 2-enoyl-coa Hydratase, Chain A, domain 2"/>
    <property type="match status" value="1"/>
</dbReference>
<dbReference type="Proteomes" id="UP000632498">
    <property type="component" value="Unassembled WGS sequence"/>
</dbReference>
<evidence type="ECO:0000256" key="2">
    <source>
        <dbReference type="ARBA" id="ARBA00023239"/>
    </source>
</evidence>
<dbReference type="PANTHER" id="PTHR11941">
    <property type="entry name" value="ENOYL-COA HYDRATASE-RELATED"/>
    <property type="match status" value="1"/>
</dbReference>
<protein>
    <submittedName>
        <fullName evidence="3">Enoyl-CoA hydratase</fullName>
    </submittedName>
</protein>
<dbReference type="PANTHER" id="PTHR11941:SF54">
    <property type="entry name" value="ENOYL-COA HYDRATASE, MITOCHONDRIAL"/>
    <property type="match status" value="1"/>
</dbReference>
<comment type="similarity">
    <text evidence="1">Belongs to the enoyl-CoA hydratase/isomerase family.</text>
</comment>
<dbReference type="GO" id="GO:0006635">
    <property type="term" value="P:fatty acid beta-oxidation"/>
    <property type="evidence" value="ECO:0007669"/>
    <property type="project" value="TreeGrafter"/>
</dbReference>
<reference evidence="3" key="1">
    <citation type="journal article" date="2014" name="Int. J. Syst. Evol. Microbiol.">
        <title>Complete genome sequence of Corynebacterium casei LMG S-19264T (=DSM 44701T), isolated from a smear-ripened cheese.</title>
        <authorList>
            <consortium name="US DOE Joint Genome Institute (JGI-PGF)"/>
            <person name="Walter F."/>
            <person name="Albersmeier A."/>
            <person name="Kalinowski J."/>
            <person name="Ruckert C."/>
        </authorList>
    </citation>
    <scope>NUCLEOTIDE SEQUENCE</scope>
    <source>
        <strain evidence="3">CGMCC 1.15254</strain>
    </source>
</reference>
<dbReference type="Pfam" id="PF00378">
    <property type="entry name" value="ECH_1"/>
    <property type="match status" value="1"/>
</dbReference>
<evidence type="ECO:0000313" key="3">
    <source>
        <dbReference type="EMBL" id="GGF70688.1"/>
    </source>
</evidence>
<dbReference type="CDD" id="cd06558">
    <property type="entry name" value="crotonase-like"/>
    <property type="match status" value="1"/>
</dbReference>
<dbReference type="Gene3D" id="3.90.226.10">
    <property type="entry name" value="2-enoyl-CoA Hydratase, Chain A, domain 1"/>
    <property type="match status" value="1"/>
</dbReference>